<sequence length="31" mass="3507">MNRPLPAVSRRWMSIALLALLAVAVAYSIWH</sequence>
<organism evidence="2 3">
    <name type="scientific">Nakamurella panacisegetis</name>
    <dbReference type="NCBI Taxonomy" id="1090615"/>
    <lineage>
        <taxon>Bacteria</taxon>
        <taxon>Bacillati</taxon>
        <taxon>Actinomycetota</taxon>
        <taxon>Actinomycetes</taxon>
        <taxon>Nakamurellales</taxon>
        <taxon>Nakamurellaceae</taxon>
        <taxon>Nakamurella</taxon>
    </lineage>
</organism>
<accession>A0A1H0HRM6</accession>
<dbReference type="EMBL" id="LT629710">
    <property type="protein sequence ID" value="SDO21822.1"/>
    <property type="molecule type" value="Genomic_DNA"/>
</dbReference>
<dbReference type="AlphaFoldDB" id="A0A1H0HRM6"/>
<keyword evidence="1" id="KW-0812">Transmembrane</keyword>
<keyword evidence="1" id="KW-0472">Membrane</keyword>
<keyword evidence="3" id="KW-1185">Reference proteome</keyword>
<evidence type="ECO:0000313" key="2">
    <source>
        <dbReference type="EMBL" id="SDO21822.1"/>
    </source>
</evidence>
<dbReference type="STRING" id="1090615.SAMN04515671_0183"/>
<protein>
    <submittedName>
        <fullName evidence="2">Uncharacterized protein</fullName>
    </submittedName>
</protein>
<evidence type="ECO:0000313" key="3">
    <source>
        <dbReference type="Proteomes" id="UP000198741"/>
    </source>
</evidence>
<keyword evidence="1" id="KW-1133">Transmembrane helix</keyword>
<feature type="transmembrane region" description="Helical" evidence="1">
    <location>
        <begin position="12"/>
        <end position="30"/>
    </location>
</feature>
<gene>
    <name evidence="2" type="ORF">SAMN04515671_0183</name>
</gene>
<dbReference type="Proteomes" id="UP000198741">
    <property type="component" value="Chromosome I"/>
</dbReference>
<proteinExistence type="predicted"/>
<name>A0A1H0HRM6_9ACTN</name>
<reference evidence="2 3" key="1">
    <citation type="submission" date="2016-10" db="EMBL/GenBank/DDBJ databases">
        <authorList>
            <person name="de Groot N.N."/>
        </authorList>
    </citation>
    <scope>NUCLEOTIDE SEQUENCE [LARGE SCALE GENOMIC DNA]</scope>
    <source>
        <strain evidence="3">P4-7,KCTC 19426,CECT 7604</strain>
    </source>
</reference>
<evidence type="ECO:0000256" key="1">
    <source>
        <dbReference type="SAM" id="Phobius"/>
    </source>
</evidence>